<name>A0A2A6BU01_PRIPA</name>
<accession>A0A2A6BU01</accession>
<accession>A0A8R1YVI9</accession>
<keyword evidence="2" id="KW-1185">Reference proteome</keyword>
<evidence type="ECO:0000313" key="2">
    <source>
        <dbReference type="Proteomes" id="UP000005239"/>
    </source>
</evidence>
<evidence type="ECO:0000313" key="1">
    <source>
        <dbReference type="EnsemblMetazoa" id="PPA37446.1"/>
    </source>
</evidence>
<sequence length="321" mass="37010">MLLARVYVPILLFAVVGNAPIIPYMLCNKVNCSKAEDYNIIASSKEISEKYTSVSDTSFEKLKTIKAYSDVIDRAKRVKRVSRVPDSNDLIASLAHVADRVRSLIKIDSEVEVTQISFGKWIDCIHKSANSSLCIKEKDALEPEQFKFLEEYGDGEETFNEKSDNECKEIPHKQLAILKILLNDKKRFHEETKDFRDKWTGPIVITIICVIVIYICKFLNIRAIGNTFYQEWKSIETCAEALQSRRKRQDKLYDWIEGNDNYIAYQLKQNHQDLKKLETIGMKGLTNEVGAFERFATCLEKCKLRACESDYNEYVRIATTV</sequence>
<gene>
    <name evidence="1" type="primary">WBGene00275815</name>
</gene>
<dbReference type="EnsemblMetazoa" id="PPA37446.1">
    <property type="protein sequence ID" value="PPA37446.1"/>
    <property type="gene ID" value="WBGene00275815"/>
</dbReference>
<organism evidence="1 2">
    <name type="scientific">Pristionchus pacificus</name>
    <name type="common">Parasitic nematode worm</name>
    <dbReference type="NCBI Taxonomy" id="54126"/>
    <lineage>
        <taxon>Eukaryota</taxon>
        <taxon>Metazoa</taxon>
        <taxon>Ecdysozoa</taxon>
        <taxon>Nematoda</taxon>
        <taxon>Chromadorea</taxon>
        <taxon>Rhabditida</taxon>
        <taxon>Rhabditina</taxon>
        <taxon>Diplogasteromorpha</taxon>
        <taxon>Diplogasteroidea</taxon>
        <taxon>Neodiplogasteridae</taxon>
        <taxon>Pristionchus</taxon>
    </lineage>
</organism>
<protein>
    <submittedName>
        <fullName evidence="1">Uncharacterized protein</fullName>
    </submittedName>
</protein>
<reference evidence="1" key="2">
    <citation type="submission" date="2022-06" db="UniProtKB">
        <authorList>
            <consortium name="EnsemblMetazoa"/>
        </authorList>
    </citation>
    <scope>IDENTIFICATION</scope>
    <source>
        <strain evidence="1">PS312</strain>
    </source>
</reference>
<dbReference type="AlphaFoldDB" id="A0A2A6BU01"/>
<proteinExistence type="predicted"/>
<dbReference type="Proteomes" id="UP000005239">
    <property type="component" value="Unassembled WGS sequence"/>
</dbReference>
<reference evidence="2" key="1">
    <citation type="journal article" date="2008" name="Nat. Genet.">
        <title>The Pristionchus pacificus genome provides a unique perspective on nematode lifestyle and parasitism.</title>
        <authorList>
            <person name="Dieterich C."/>
            <person name="Clifton S.W."/>
            <person name="Schuster L.N."/>
            <person name="Chinwalla A."/>
            <person name="Delehaunty K."/>
            <person name="Dinkelacker I."/>
            <person name="Fulton L."/>
            <person name="Fulton R."/>
            <person name="Godfrey J."/>
            <person name="Minx P."/>
            <person name="Mitreva M."/>
            <person name="Roeseler W."/>
            <person name="Tian H."/>
            <person name="Witte H."/>
            <person name="Yang S.P."/>
            <person name="Wilson R.K."/>
            <person name="Sommer R.J."/>
        </authorList>
    </citation>
    <scope>NUCLEOTIDE SEQUENCE [LARGE SCALE GENOMIC DNA]</scope>
    <source>
        <strain evidence="2">PS312</strain>
    </source>
</reference>